<dbReference type="Proteomes" id="UP000240912">
    <property type="component" value="Unassembled WGS sequence"/>
</dbReference>
<evidence type="ECO:0000313" key="7">
    <source>
        <dbReference type="EMBL" id="PST83928.1"/>
    </source>
</evidence>
<dbReference type="InterPro" id="IPR013325">
    <property type="entry name" value="RNA_pol_sigma_r2"/>
</dbReference>
<dbReference type="RefSeq" id="WP_107213853.1">
    <property type="nucleotide sequence ID" value="NZ_KZ686268.1"/>
</dbReference>
<sequence>MGLDKNERMVQEQALWQGLCDGQPEAFDGLIRSFSKSLFGYGSRFCQDRDLVKDCLQELFVELWNKRSSLPLPRSVKGYLFIALRNRVLREQGRWHKRTSLEEENFNFLVEYSIEEQIIAHTEDLELARKIKMLLDRLPARQKEIVYLRYYENLDYDAIASLMQINKQSVHNLLQKAYKSIRVEWVPLICLLHELSLARQ</sequence>
<comment type="similarity">
    <text evidence="1">Belongs to the sigma-70 factor family. ECF subfamily.</text>
</comment>
<keyword evidence="2" id="KW-0805">Transcription regulation</keyword>
<dbReference type="GO" id="GO:0016987">
    <property type="term" value="F:sigma factor activity"/>
    <property type="evidence" value="ECO:0007669"/>
    <property type="project" value="UniProtKB-KW"/>
</dbReference>
<keyword evidence="8" id="KW-1185">Reference proteome</keyword>
<dbReference type="NCBIfam" id="TIGR02937">
    <property type="entry name" value="sigma70-ECF"/>
    <property type="match status" value="1"/>
</dbReference>
<name>A0A2T3HN94_9SPHI</name>
<accession>A0A2T3HN94</accession>
<organism evidence="7 8">
    <name type="scientific">Pedobacter yulinensis</name>
    <dbReference type="NCBI Taxonomy" id="2126353"/>
    <lineage>
        <taxon>Bacteria</taxon>
        <taxon>Pseudomonadati</taxon>
        <taxon>Bacteroidota</taxon>
        <taxon>Sphingobacteriia</taxon>
        <taxon>Sphingobacteriales</taxon>
        <taxon>Sphingobacteriaceae</taxon>
        <taxon>Pedobacter</taxon>
    </lineage>
</organism>
<dbReference type="SUPFAM" id="SSF88946">
    <property type="entry name" value="Sigma2 domain of RNA polymerase sigma factors"/>
    <property type="match status" value="1"/>
</dbReference>
<dbReference type="InterPro" id="IPR013324">
    <property type="entry name" value="RNA_pol_sigma_r3/r4-like"/>
</dbReference>
<dbReference type="InterPro" id="IPR007627">
    <property type="entry name" value="RNA_pol_sigma70_r2"/>
</dbReference>
<dbReference type="Gene3D" id="1.10.1740.10">
    <property type="match status" value="1"/>
</dbReference>
<evidence type="ECO:0000313" key="8">
    <source>
        <dbReference type="Proteomes" id="UP000240912"/>
    </source>
</evidence>
<dbReference type="EMBL" id="PYLS01000004">
    <property type="protein sequence ID" value="PST83928.1"/>
    <property type="molecule type" value="Genomic_DNA"/>
</dbReference>
<dbReference type="PANTHER" id="PTHR43133:SF46">
    <property type="entry name" value="RNA POLYMERASE SIGMA-70 FACTOR ECF SUBFAMILY"/>
    <property type="match status" value="1"/>
</dbReference>
<dbReference type="SUPFAM" id="SSF88659">
    <property type="entry name" value="Sigma3 and sigma4 domains of RNA polymerase sigma factors"/>
    <property type="match status" value="1"/>
</dbReference>
<dbReference type="InterPro" id="IPR014284">
    <property type="entry name" value="RNA_pol_sigma-70_dom"/>
</dbReference>
<dbReference type="AlphaFoldDB" id="A0A2T3HN94"/>
<dbReference type="InterPro" id="IPR036388">
    <property type="entry name" value="WH-like_DNA-bd_sf"/>
</dbReference>
<protein>
    <submittedName>
        <fullName evidence="7">RNA polymerase subunit sigma-24</fullName>
    </submittedName>
</protein>
<dbReference type="Gene3D" id="1.10.10.10">
    <property type="entry name" value="Winged helix-like DNA-binding domain superfamily/Winged helix DNA-binding domain"/>
    <property type="match status" value="1"/>
</dbReference>
<dbReference type="Pfam" id="PF04542">
    <property type="entry name" value="Sigma70_r2"/>
    <property type="match status" value="1"/>
</dbReference>
<keyword evidence="3" id="KW-0731">Sigma factor</keyword>
<feature type="domain" description="RNA polymerase sigma factor 70 region 4 type 2" evidence="6">
    <location>
        <begin position="129"/>
        <end position="180"/>
    </location>
</feature>
<evidence type="ECO:0000256" key="4">
    <source>
        <dbReference type="ARBA" id="ARBA00023163"/>
    </source>
</evidence>
<dbReference type="OrthoDB" id="9150024at2"/>
<comment type="caution">
    <text evidence="7">The sequence shown here is derived from an EMBL/GenBank/DDBJ whole genome shotgun (WGS) entry which is preliminary data.</text>
</comment>
<evidence type="ECO:0000259" key="6">
    <source>
        <dbReference type="Pfam" id="PF08281"/>
    </source>
</evidence>
<evidence type="ECO:0000256" key="2">
    <source>
        <dbReference type="ARBA" id="ARBA00023015"/>
    </source>
</evidence>
<dbReference type="CDD" id="cd06171">
    <property type="entry name" value="Sigma70_r4"/>
    <property type="match status" value="1"/>
</dbReference>
<evidence type="ECO:0000259" key="5">
    <source>
        <dbReference type="Pfam" id="PF04542"/>
    </source>
</evidence>
<proteinExistence type="inferred from homology"/>
<dbReference type="GO" id="GO:0006352">
    <property type="term" value="P:DNA-templated transcription initiation"/>
    <property type="evidence" value="ECO:0007669"/>
    <property type="project" value="InterPro"/>
</dbReference>
<gene>
    <name evidence="7" type="ORF">C7T94_04070</name>
</gene>
<dbReference type="InterPro" id="IPR039425">
    <property type="entry name" value="RNA_pol_sigma-70-like"/>
</dbReference>
<dbReference type="GO" id="GO:0003677">
    <property type="term" value="F:DNA binding"/>
    <property type="evidence" value="ECO:0007669"/>
    <property type="project" value="InterPro"/>
</dbReference>
<evidence type="ECO:0000256" key="1">
    <source>
        <dbReference type="ARBA" id="ARBA00010641"/>
    </source>
</evidence>
<dbReference type="PANTHER" id="PTHR43133">
    <property type="entry name" value="RNA POLYMERASE ECF-TYPE SIGMA FACTO"/>
    <property type="match status" value="1"/>
</dbReference>
<feature type="domain" description="RNA polymerase sigma-70 region 2" evidence="5">
    <location>
        <begin position="30"/>
        <end position="91"/>
    </location>
</feature>
<reference evidence="7 8" key="1">
    <citation type="submission" date="2018-03" db="EMBL/GenBank/DDBJ databases">
        <authorList>
            <person name="Keele B.F."/>
        </authorList>
    </citation>
    <scope>NUCLEOTIDE SEQUENCE [LARGE SCALE GENOMIC DNA]</scope>
    <source>
        <strain evidence="7 8">YL28-9</strain>
    </source>
</reference>
<dbReference type="InterPro" id="IPR013249">
    <property type="entry name" value="RNA_pol_sigma70_r4_t2"/>
</dbReference>
<evidence type="ECO:0000256" key="3">
    <source>
        <dbReference type="ARBA" id="ARBA00023082"/>
    </source>
</evidence>
<dbReference type="Pfam" id="PF08281">
    <property type="entry name" value="Sigma70_r4_2"/>
    <property type="match status" value="1"/>
</dbReference>
<keyword evidence="4" id="KW-0804">Transcription</keyword>